<evidence type="ECO:0000313" key="7">
    <source>
        <dbReference type="Proteomes" id="UP000001996"/>
    </source>
</evidence>
<feature type="domain" description="RRM" evidence="5">
    <location>
        <begin position="399"/>
        <end position="479"/>
    </location>
</feature>
<dbReference type="OMA" id="PQHFVAS"/>
<dbReference type="InterPro" id="IPR012677">
    <property type="entry name" value="Nucleotide-bd_a/b_plait_sf"/>
</dbReference>
<dbReference type="EMBL" id="CH981526">
    <property type="protein sequence ID" value="EDK44296.1"/>
    <property type="molecule type" value="Genomic_DNA"/>
</dbReference>
<dbReference type="KEGG" id="lel:PVL30_003315"/>
<reference evidence="6 7" key="1">
    <citation type="journal article" date="2009" name="Nature">
        <title>Evolution of pathogenicity and sexual reproduction in eight Candida genomes.</title>
        <authorList>
            <person name="Butler G."/>
            <person name="Rasmussen M.D."/>
            <person name="Lin M.F."/>
            <person name="Santos M.A."/>
            <person name="Sakthikumar S."/>
            <person name="Munro C.A."/>
            <person name="Rheinbay E."/>
            <person name="Grabherr M."/>
            <person name="Forche A."/>
            <person name="Reedy J.L."/>
            <person name="Agrafioti I."/>
            <person name="Arnaud M.B."/>
            <person name="Bates S."/>
            <person name="Brown A.J."/>
            <person name="Brunke S."/>
            <person name="Costanzo M.C."/>
            <person name="Fitzpatrick D.A."/>
            <person name="de Groot P.W."/>
            <person name="Harris D."/>
            <person name="Hoyer L.L."/>
            <person name="Hube B."/>
            <person name="Klis F.M."/>
            <person name="Kodira C."/>
            <person name="Lennard N."/>
            <person name="Logue M.E."/>
            <person name="Martin R."/>
            <person name="Neiman A.M."/>
            <person name="Nikolaou E."/>
            <person name="Quail M.A."/>
            <person name="Quinn J."/>
            <person name="Santos M.C."/>
            <person name="Schmitzberger F.F."/>
            <person name="Sherlock G."/>
            <person name="Shah P."/>
            <person name="Silverstein K.A."/>
            <person name="Skrzypek M.S."/>
            <person name="Soll D."/>
            <person name="Staggs R."/>
            <person name="Stansfield I."/>
            <person name="Stumpf M.P."/>
            <person name="Sudbery P.E."/>
            <person name="Srikantha T."/>
            <person name="Zeng Q."/>
            <person name="Berman J."/>
            <person name="Berriman M."/>
            <person name="Heitman J."/>
            <person name="Gow N.A."/>
            <person name="Lorenz M.C."/>
            <person name="Birren B.W."/>
            <person name="Kellis M."/>
            <person name="Cuomo C.A."/>
        </authorList>
    </citation>
    <scope>NUCLEOTIDE SEQUENCE [LARGE SCALE GENOMIC DNA]</scope>
    <source>
        <strain evidence="7">ATCC 11503 / BCRC 21390 / CBS 2605 / JCM 1781 / NBRC 1676 / NRRL YB-4239</strain>
    </source>
</reference>
<evidence type="ECO:0000256" key="2">
    <source>
        <dbReference type="ARBA" id="ARBA00022884"/>
    </source>
</evidence>
<dbReference type="OrthoDB" id="446113at2759"/>
<dbReference type="InterPro" id="IPR035979">
    <property type="entry name" value="RBD_domain_sf"/>
</dbReference>
<dbReference type="InterPro" id="IPR000504">
    <property type="entry name" value="RRM_dom"/>
</dbReference>
<feature type="domain" description="RRM" evidence="5">
    <location>
        <begin position="114"/>
        <end position="194"/>
    </location>
</feature>
<feature type="region of interest" description="Disordered" evidence="4">
    <location>
        <begin position="1"/>
        <end position="63"/>
    </location>
</feature>
<dbReference type="HOGENOM" id="CLU_016304_7_1_1"/>
<dbReference type="GeneID" id="5233627"/>
<feature type="compositionally biased region" description="Basic and acidic residues" evidence="4">
    <location>
        <begin position="7"/>
        <end position="27"/>
    </location>
</feature>
<accession>A5DYN8</accession>
<evidence type="ECO:0000256" key="4">
    <source>
        <dbReference type="SAM" id="MobiDB-lite"/>
    </source>
</evidence>
<dbReference type="Proteomes" id="UP000001996">
    <property type="component" value="Unassembled WGS sequence"/>
</dbReference>
<dbReference type="FunCoup" id="A5DYN8">
    <property type="interactions" value="177"/>
</dbReference>
<keyword evidence="7" id="KW-1185">Reference proteome</keyword>
<dbReference type="InterPro" id="IPR050825">
    <property type="entry name" value="RBM42_RBP45_47-like"/>
</dbReference>
<dbReference type="PANTHER" id="PTHR47640:SF10">
    <property type="entry name" value="TRNA SELENOCYSTEINE 1-ASSOCIATED PROTEIN 1-RELATED"/>
    <property type="match status" value="1"/>
</dbReference>
<evidence type="ECO:0000256" key="3">
    <source>
        <dbReference type="PROSITE-ProRule" id="PRU00176"/>
    </source>
</evidence>
<evidence type="ECO:0000256" key="1">
    <source>
        <dbReference type="ARBA" id="ARBA00022737"/>
    </source>
</evidence>
<dbReference type="PROSITE" id="PS50102">
    <property type="entry name" value="RRM"/>
    <property type="match status" value="3"/>
</dbReference>
<proteinExistence type="predicted"/>
<dbReference type="InParanoid" id="A5DYN8"/>
<sequence>MLYYNSQRDHSRRYERSERSERLEQRHGGYNSNYGRNTQDGGGYTGHQNRNYRNHHDYLGRLTPNQYSSYASSSYRSRQNVYLQHNQNYDLAQQSQSGQSGQLGPLGGQQHQQFQMWMGDLDPYWTEESIKTMWSTLVSAPIFVKIVRDRVNPLKPQFAFVGFDSQELLDLAVKRNGQPVPQSLRRFKLNYTKSGGRGSSYAQSQFQSQSQSQSQFQAQSQSQSQSQSQYNVGLRFGSGVKGKGGVVGTHNGAAATSAAFGSGIGNNGSYSNSYNNSIGGEFTMFVGDLSPEVSESALFAKFNLKYPNQIRSARVIMDPLTKKSRGFGFVKFNGPDTLNKALKEMQGLMLGSKAIRVGIAAGSETALQSAPSETRNELYRIQLPQPQPTANYNSDENNTTLTLTNLQSLITEKELEQHFAAFGDIVYCKITTDGQTGHVKFLLRSSANSALMYMNGLQINGLKPVIGWGATMRVLNEKTNFLPSNSGRYEASDPVPSLYMPNRFKKRKFDNFDETVVKALKLELDESEIHQTNQIDSIYLDDKIARAAILES</sequence>
<dbReference type="SMART" id="SM00360">
    <property type="entry name" value="RRM"/>
    <property type="match status" value="3"/>
</dbReference>
<dbReference type="GO" id="GO:0006376">
    <property type="term" value="P:mRNA splice site recognition"/>
    <property type="evidence" value="ECO:0007669"/>
    <property type="project" value="TreeGrafter"/>
</dbReference>
<dbReference type="Pfam" id="PF00076">
    <property type="entry name" value="RRM_1"/>
    <property type="match status" value="2"/>
</dbReference>
<dbReference type="Gene3D" id="3.30.70.330">
    <property type="match status" value="3"/>
</dbReference>
<dbReference type="PANTHER" id="PTHR47640">
    <property type="entry name" value="TRNA SELENOCYSTEINE 1-ASSOCIATED PROTEIN 1-RELATED-RELATED"/>
    <property type="match status" value="1"/>
</dbReference>
<feature type="domain" description="RRM" evidence="5">
    <location>
        <begin position="282"/>
        <end position="362"/>
    </location>
</feature>
<dbReference type="AlphaFoldDB" id="A5DYN8"/>
<dbReference type="SUPFAM" id="SSF54928">
    <property type="entry name" value="RNA-binding domain, RBD"/>
    <property type="match status" value="2"/>
</dbReference>
<dbReference type="GO" id="GO:0005829">
    <property type="term" value="C:cytosol"/>
    <property type="evidence" value="ECO:0007669"/>
    <property type="project" value="TreeGrafter"/>
</dbReference>
<protein>
    <recommendedName>
        <fullName evidence="5">RRM domain-containing protein</fullName>
    </recommendedName>
</protein>
<dbReference type="GO" id="GO:0003729">
    <property type="term" value="F:mRNA binding"/>
    <property type="evidence" value="ECO:0007669"/>
    <property type="project" value="InterPro"/>
</dbReference>
<dbReference type="STRING" id="379508.A5DYN8"/>
<feature type="compositionally biased region" description="Polar residues" evidence="4">
    <location>
        <begin position="30"/>
        <end position="39"/>
    </location>
</feature>
<keyword evidence="2 3" id="KW-0694">RNA-binding</keyword>
<evidence type="ECO:0000259" key="5">
    <source>
        <dbReference type="PROSITE" id="PS50102"/>
    </source>
</evidence>
<organism evidence="6 7">
    <name type="scientific">Lodderomyces elongisporus (strain ATCC 11503 / CBS 2605 / JCM 1781 / NBRC 1676 / NRRL YB-4239)</name>
    <name type="common">Yeast</name>
    <name type="synonym">Saccharomyces elongisporus</name>
    <dbReference type="NCBI Taxonomy" id="379508"/>
    <lineage>
        <taxon>Eukaryota</taxon>
        <taxon>Fungi</taxon>
        <taxon>Dikarya</taxon>
        <taxon>Ascomycota</taxon>
        <taxon>Saccharomycotina</taxon>
        <taxon>Pichiomycetes</taxon>
        <taxon>Debaryomycetaceae</taxon>
        <taxon>Candida/Lodderomyces clade</taxon>
        <taxon>Lodderomyces</taxon>
    </lineage>
</organism>
<evidence type="ECO:0000313" key="6">
    <source>
        <dbReference type="EMBL" id="EDK44296.1"/>
    </source>
</evidence>
<dbReference type="eggNOG" id="KOG0118">
    <property type="taxonomic scope" value="Eukaryota"/>
</dbReference>
<dbReference type="VEuPathDB" id="FungiDB:LELG_02475"/>
<keyword evidence="1" id="KW-0677">Repeat</keyword>
<gene>
    <name evidence="6" type="ORF">LELG_02475</name>
</gene>
<name>A5DYN8_LODEL</name>